<evidence type="ECO:0000256" key="1">
    <source>
        <dbReference type="ARBA" id="ARBA00004141"/>
    </source>
</evidence>
<protein>
    <recommendedName>
        <fullName evidence="10">Protein FMP42</fullName>
    </recommendedName>
</protein>
<dbReference type="STRING" id="669874.A0A1E4TNG0"/>
<evidence type="ECO:0000256" key="4">
    <source>
        <dbReference type="ARBA" id="ARBA00022692"/>
    </source>
</evidence>
<dbReference type="InterPro" id="IPR052599">
    <property type="entry name" value="SLC43A_AATransporter"/>
</dbReference>
<feature type="transmembrane region" description="Helical" evidence="7">
    <location>
        <begin position="363"/>
        <end position="381"/>
    </location>
</feature>
<keyword evidence="9" id="KW-1185">Reference proteome</keyword>
<keyword evidence="6 7" id="KW-0472">Membrane</keyword>
<dbReference type="PANTHER" id="PTHR20772">
    <property type="entry name" value="PROTEIN FMP42"/>
    <property type="match status" value="1"/>
</dbReference>
<feature type="transmembrane region" description="Helical" evidence="7">
    <location>
        <begin position="412"/>
        <end position="434"/>
    </location>
</feature>
<dbReference type="EMBL" id="KV454018">
    <property type="protein sequence ID" value="ODV93271.1"/>
    <property type="molecule type" value="Genomic_DNA"/>
</dbReference>
<dbReference type="Proteomes" id="UP000094236">
    <property type="component" value="Unassembled WGS sequence"/>
</dbReference>
<gene>
    <name evidence="8" type="ORF">PACTADRAFT_35899</name>
</gene>
<keyword evidence="3" id="KW-0813">Transport</keyword>
<feature type="transmembrane region" description="Helical" evidence="7">
    <location>
        <begin position="100"/>
        <end position="116"/>
    </location>
</feature>
<evidence type="ECO:0000256" key="7">
    <source>
        <dbReference type="SAM" id="Phobius"/>
    </source>
</evidence>
<dbReference type="PANTHER" id="PTHR20772:SF2">
    <property type="entry name" value="PROTEIN FMP42"/>
    <property type="match status" value="1"/>
</dbReference>
<evidence type="ECO:0000256" key="6">
    <source>
        <dbReference type="ARBA" id="ARBA00023136"/>
    </source>
</evidence>
<feature type="transmembrane region" description="Helical" evidence="7">
    <location>
        <begin position="159"/>
        <end position="181"/>
    </location>
</feature>
<comment type="subcellular location">
    <subcellularLocation>
        <location evidence="1">Membrane</location>
        <topology evidence="1">Multi-pass membrane protein</topology>
    </subcellularLocation>
</comment>
<feature type="transmembrane region" description="Helical" evidence="7">
    <location>
        <begin position="295"/>
        <end position="315"/>
    </location>
</feature>
<feature type="transmembrane region" description="Helical" evidence="7">
    <location>
        <begin position="335"/>
        <end position="356"/>
    </location>
</feature>
<dbReference type="InterPro" id="IPR036259">
    <property type="entry name" value="MFS_trans_sf"/>
</dbReference>
<evidence type="ECO:0000256" key="2">
    <source>
        <dbReference type="ARBA" id="ARBA00006595"/>
    </source>
</evidence>
<dbReference type="AlphaFoldDB" id="A0A1E4TNG0"/>
<organism evidence="8 9">
    <name type="scientific">Pachysolen tannophilus NRRL Y-2460</name>
    <dbReference type="NCBI Taxonomy" id="669874"/>
    <lineage>
        <taxon>Eukaryota</taxon>
        <taxon>Fungi</taxon>
        <taxon>Dikarya</taxon>
        <taxon>Ascomycota</taxon>
        <taxon>Saccharomycotina</taxon>
        <taxon>Pichiomycetes</taxon>
        <taxon>Pachysolenaceae</taxon>
        <taxon>Pachysolen</taxon>
    </lineage>
</organism>
<evidence type="ECO:0000313" key="9">
    <source>
        <dbReference type="Proteomes" id="UP000094236"/>
    </source>
</evidence>
<name>A0A1E4TNG0_PACTA</name>
<reference evidence="9" key="1">
    <citation type="submission" date="2016-05" db="EMBL/GenBank/DDBJ databases">
        <title>Comparative genomics of biotechnologically important yeasts.</title>
        <authorList>
            <consortium name="DOE Joint Genome Institute"/>
            <person name="Riley R."/>
            <person name="Haridas S."/>
            <person name="Wolfe K.H."/>
            <person name="Lopes M.R."/>
            <person name="Hittinger C.T."/>
            <person name="Goker M."/>
            <person name="Salamov A."/>
            <person name="Wisecaver J."/>
            <person name="Long T.M."/>
            <person name="Aerts A.L."/>
            <person name="Barry K."/>
            <person name="Choi C."/>
            <person name="Clum A."/>
            <person name="Coughlan A.Y."/>
            <person name="Deshpande S."/>
            <person name="Douglass A.P."/>
            <person name="Hanson S.J."/>
            <person name="Klenk H.-P."/>
            <person name="Labutti K."/>
            <person name="Lapidus A."/>
            <person name="Lindquist E."/>
            <person name="Lipzen A."/>
            <person name="Meier-Kolthoff J.P."/>
            <person name="Ohm R.A."/>
            <person name="Otillar R.P."/>
            <person name="Pangilinan J."/>
            <person name="Peng Y."/>
            <person name="Rokas A."/>
            <person name="Rosa C.A."/>
            <person name="Scheuner C."/>
            <person name="Sibirny A.A."/>
            <person name="Slot J.C."/>
            <person name="Stielow J.B."/>
            <person name="Sun H."/>
            <person name="Kurtzman C.P."/>
            <person name="Blackwell M."/>
            <person name="Grigoriev I.V."/>
            <person name="Jeffries T.W."/>
        </authorList>
    </citation>
    <scope>NUCLEOTIDE SEQUENCE [LARGE SCALE GENOMIC DNA]</scope>
    <source>
        <strain evidence="9">NRRL Y-2460</strain>
    </source>
</reference>
<feature type="transmembrane region" description="Helical" evidence="7">
    <location>
        <begin position="128"/>
        <end position="147"/>
    </location>
</feature>
<keyword evidence="4 7" id="KW-0812">Transmembrane</keyword>
<evidence type="ECO:0000256" key="5">
    <source>
        <dbReference type="ARBA" id="ARBA00022989"/>
    </source>
</evidence>
<sequence length="499" mass="56068">MLSQEMETSLFRRILQLVCAIIWCLLSAGPVFGFAALKPVLISEGVYKEYCSLNDNFLEIDEPCPEQDLKLNFIFTIAAVVTNVTFILVGTILDHYGPRVTGIIGSIFLFCASLILRKSDTITIVDGYLFGYTLLAFAGPFVFISCLQLSNSFPRQSGLILALLTGAFDASCALFLIYRIIYQGNYIKNLTFEKFFTFYLIVPIFIFVCQMTIMPHSSYKTINTIAKISEEQIDENGFPIDEEIDPNETTSLIQASQSNKTTFELQREFELATSSGGVFGVCHNLSLMEQFKSSWFILMCAFTAIQMLRINYFVATIRSQEEYLFNPEIGLKINRFFDLALPIGGIISIPFIGILLDHFQTLTVLNILTVISVIIGILGILKLQICAYSGIILLVLYRPFYYTTVSDYCSKVFGFHTFGTIYGSIICFCGFTNLLQTLLDHITHFTFKMNPIPVNIALTAITGVAGFSLIAFIISQEREIIKRQMILEAENAVIIDMPH</sequence>
<feature type="transmembrane region" description="Helical" evidence="7">
    <location>
        <begin position="196"/>
        <end position="214"/>
    </location>
</feature>
<accession>A0A1E4TNG0</accession>
<dbReference type="GO" id="GO:0000329">
    <property type="term" value="C:fungal-type vacuole membrane"/>
    <property type="evidence" value="ECO:0007669"/>
    <property type="project" value="TreeGrafter"/>
</dbReference>
<keyword evidence="5 7" id="KW-1133">Transmembrane helix</keyword>
<feature type="transmembrane region" description="Helical" evidence="7">
    <location>
        <begin position="73"/>
        <end position="93"/>
    </location>
</feature>
<dbReference type="OrthoDB" id="330047at2759"/>
<evidence type="ECO:0000313" key="8">
    <source>
        <dbReference type="EMBL" id="ODV93271.1"/>
    </source>
</evidence>
<dbReference type="SUPFAM" id="SSF103473">
    <property type="entry name" value="MFS general substrate transporter"/>
    <property type="match status" value="1"/>
</dbReference>
<dbReference type="Gene3D" id="1.20.1250.20">
    <property type="entry name" value="MFS general substrate transporter like domains"/>
    <property type="match status" value="1"/>
</dbReference>
<feature type="transmembrane region" description="Helical" evidence="7">
    <location>
        <begin position="454"/>
        <end position="475"/>
    </location>
</feature>
<proteinExistence type="inferred from homology"/>
<evidence type="ECO:0008006" key="10">
    <source>
        <dbReference type="Google" id="ProtNLM"/>
    </source>
</evidence>
<comment type="similarity">
    <text evidence="2">Belongs to the SLC43A transporter (TC 2.A.1.44) family.</text>
</comment>
<evidence type="ECO:0000256" key="3">
    <source>
        <dbReference type="ARBA" id="ARBA00022448"/>
    </source>
</evidence>